<dbReference type="GO" id="GO:0005524">
    <property type="term" value="F:ATP binding"/>
    <property type="evidence" value="ECO:0007669"/>
    <property type="project" value="UniProtKB-KW"/>
</dbReference>
<dbReference type="STRING" id="266265.Bxe_B0651"/>
<feature type="compositionally biased region" description="Polar residues" evidence="7">
    <location>
        <begin position="269"/>
        <end position="287"/>
    </location>
</feature>
<dbReference type="Pfam" id="PF00005">
    <property type="entry name" value="ABC_tran"/>
    <property type="match status" value="1"/>
</dbReference>
<organism evidence="9 10">
    <name type="scientific">Paraburkholderia xenovorans (strain LB400)</name>
    <dbReference type="NCBI Taxonomy" id="266265"/>
    <lineage>
        <taxon>Bacteria</taxon>
        <taxon>Pseudomonadati</taxon>
        <taxon>Pseudomonadota</taxon>
        <taxon>Betaproteobacteria</taxon>
        <taxon>Burkholderiales</taxon>
        <taxon>Burkholderiaceae</taxon>
        <taxon>Paraburkholderia</taxon>
    </lineage>
</organism>
<dbReference type="SUPFAM" id="SSF52540">
    <property type="entry name" value="P-loop containing nucleoside triphosphate hydrolases"/>
    <property type="match status" value="1"/>
</dbReference>
<comment type="similarity">
    <text evidence="1">Belongs to the ABC transporter superfamily.</text>
</comment>
<evidence type="ECO:0000256" key="4">
    <source>
        <dbReference type="ARBA" id="ARBA00022519"/>
    </source>
</evidence>
<reference evidence="9 10" key="1">
    <citation type="journal article" date="2006" name="Proc. Natl. Acad. Sci. U.S.A.">
        <title>Burkholderia xenovorans LB400 harbors a multi-replicon, 9.73-Mbp genome shaped for versatility.</title>
        <authorList>
            <person name="Chain P.S."/>
            <person name="Denef V.J."/>
            <person name="Konstantinidis K.T."/>
            <person name="Vergez L.M."/>
            <person name="Agullo L."/>
            <person name="Reyes V.L."/>
            <person name="Hauser L."/>
            <person name="Cordova M."/>
            <person name="Gomez L."/>
            <person name="Gonzalez M."/>
            <person name="Land M."/>
            <person name="Lao V."/>
            <person name="Larimer F."/>
            <person name="LiPuma J.J."/>
            <person name="Mahenthiralingam E."/>
            <person name="Malfatti S.A."/>
            <person name="Marx C.J."/>
            <person name="Parnell J.J."/>
            <person name="Ramette A."/>
            <person name="Richardson P."/>
            <person name="Seeger M."/>
            <person name="Smith D."/>
            <person name="Spilker T."/>
            <person name="Sul W.J."/>
            <person name="Tsoi T.V."/>
            <person name="Ulrich L.E."/>
            <person name="Zhulin I.B."/>
            <person name="Tiedje J.M."/>
        </authorList>
    </citation>
    <scope>NUCLEOTIDE SEQUENCE [LARGE SCALE GENOMIC DNA]</scope>
    <source>
        <strain evidence="9 10">LB400</strain>
    </source>
</reference>
<keyword evidence="2" id="KW-0813">Transport</keyword>
<feature type="domain" description="ABC transporter" evidence="8">
    <location>
        <begin position="19"/>
        <end position="260"/>
    </location>
</feature>
<evidence type="ECO:0000313" key="10">
    <source>
        <dbReference type="Proteomes" id="UP000001817"/>
    </source>
</evidence>
<evidence type="ECO:0000256" key="2">
    <source>
        <dbReference type="ARBA" id="ARBA00022448"/>
    </source>
</evidence>
<dbReference type="CDD" id="cd03220">
    <property type="entry name" value="ABC_KpsT_Wzt"/>
    <property type="match status" value="1"/>
</dbReference>
<dbReference type="SMART" id="SM00382">
    <property type="entry name" value="AAA"/>
    <property type="match status" value="1"/>
</dbReference>
<dbReference type="InterPro" id="IPR003593">
    <property type="entry name" value="AAA+_ATPase"/>
</dbReference>
<dbReference type="eggNOG" id="COG1134">
    <property type="taxonomic scope" value="Bacteria"/>
</dbReference>
<keyword evidence="10" id="KW-1185">Reference proteome</keyword>
<dbReference type="GO" id="GO:0140359">
    <property type="term" value="F:ABC-type transporter activity"/>
    <property type="evidence" value="ECO:0007669"/>
    <property type="project" value="InterPro"/>
</dbReference>
<protein>
    <submittedName>
        <fullName evidence="9">ABC polysaccharide efflux pump, ATPase subunit</fullName>
    </submittedName>
</protein>
<dbReference type="OrthoDB" id="9778870at2"/>
<name>Q13KT7_PARXL</name>
<dbReference type="RefSeq" id="WP_011492594.1">
    <property type="nucleotide sequence ID" value="NC_007952.1"/>
</dbReference>
<dbReference type="InterPro" id="IPR015860">
    <property type="entry name" value="ABC_transpr_TagH-like"/>
</dbReference>
<dbReference type="EMBL" id="CP000271">
    <property type="protein sequence ID" value="ABE35302.1"/>
    <property type="molecule type" value="Genomic_DNA"/>
</dbReference>
<dbReference type="KEGG" id="bxe:Bxe_B0651"/>
<dbReference type="Proteomes" id="UP000001817">
    <property type="component" value="Chromosome 2"/>
</dbReference>
<dbReference type="InterPro" id="IPR027417">
    <property type="entry name" value="P-loop_NTPase"/>
</dbReference>
<dbReference type="InterPro" id="IPR003439">
    <property type="entry name" value="ABC_transporter-like_ATP-bd"/>
</dbReference>
<dbReference type="Gene3D" id="3.40.50.300">
    <property type="entry name" value="P-loop containing nucleotide triphosphate hydrolases"/>
    <property type="match status" value="1"/>
</dbReference>
<keyword evidence="3" id="KW-1003">Cell membrane</keyword>
<keyword evidence="5" id="KW-0547">Nucleotide-binding</keyword>
<dbReference type="InterPro" id="IPR050683">
    <property type="entry name" value="Bact_Polysacc_Export_ATP-bd"/>
</dbReference>
<feature type="region of interest" description="Disordered" evidence="7">
    <location>
        <begin position="266"/>
        <end position="299"/>
    </location>
</feature>
<sequence>MCSDHIRLPAQLAAGDVAIRVENLSKRFAVYHTRLERLKHIVAPRRTKGFAEFWALDHVDLTIGRGEACAIIGRNGSGKSTLLQILCGTLRATSGRVAVNGRVAALLELGAGFNADFTGRENVYLNGAVLGLSHTEINERFVEIEAFAEVGDFIDQPVKTYSSGMYVRLAFAIAIHVDPQILIVDEALAVGDARFQAKCLNRIKKMQADGVTLLFVSHDVSAVRTLCDRALWLDCGKVKMLADAFSVTAQYSQFLFEGEDYAVAGNGSGSPQDSSGALQSAASQDISPSAHPEEANQSRAGACGEELMAMHRPINHWGSHVGSIVQAGIYNARGERASTFVAGEPIEVRVIFRPPLNADRKTMSVAFSLKDLRGTDLIVSTTWDQRRLDFEQAGGEACIRFRLRNQLNRGSYLLAVALEDRAGVAPQYYEYIEGAHYFTSLVEDTLFGSFVVDVEQTIEPGHSLYANARVSV</sequence>
<evidence type="ECO:0000256" key="6">
    <source>
        <dbReference type="ARBA" id="ARBA00022840"/>
    </source>
</evidence>
<evidence type="ECO:0000256" key="3">
    <source>
        <dbReference type="ARBA" id="ARBA00022475"/>
    </source>
</evidence>
<keyword evidence="4" id="KW-0997">Cell inner membrane</keyword>
<dbReference type="Gene3D" id="2.70.50.60">
    <property type="entry name" value="abc- transporter (atp binding component) like domain"/>
    <property type="match status" value="1"/>
</dbReference>
<dbReference type="PANTHER" id="PTHR46743">
    <property type="entry name" value="TEICHOIC ACIDS EXPORT ATP-BINDING PROTEIN TAGH"/>
    <property type="match status" value="1"/>
</dbReference>
<evidence type="ECO:0000313" key="9">
    <source>
        <dbReference type="EMBL" id="ABE35302.1"/>
    </source>
</evidence>
<dbReference type="Pfam" id="PF14524">
    <property type="entry name" value="Wzt_C"/>
    <property type="match status" value="1"/>
</dbReference>
<dbReference type="PANTHER" id="PTHR46743:SF2">
    <property type="entry name" value="TEICHOIC ACIDS EXPORT ATP-BINDING PROTEIN TAGH"/>
    <property type="match status" value="1"/>
</dbReference>
<evidence type="ECO:0000259" key="8">
    <source>
        <dbReference type="PROSITE" id="PS50893"/>
    </source>
</evidence>
<keyword evidence="6" id="KW-0067">ATP-binding</keyword>
<dbReference type="PROSITE" id="PS50893">
    <property type="entry name" value="ABC_TRANSPORTER_2"/>
    <property type="match status" value="1"/>
</dbReference>
<accession>Q13KT7</accession>
<dbReference type="KEGG" id="bxb:DR64_5982"/>
<dbReference type="GO" id="GO:0016020">
    <property type="term" value="C:membrane"/>
    <property type="evidence" value="ECO:0007669"/>
    <property type="project" value="InterPro"/>
</dbReference>
<evidence type="ECO:0000256" key="1">
    <source>
        <dbReference type="ARBA" id="ARBA00005417"/>
    </source>
</evidence>
<evidence type="ECO:0000256" key="7">
    <source>
        <dbReference type="SAM" id="MobiDB-lite"/>
    </source>
</evidence>
<dbReference type="GO" id="GO:0016887">
    <property type="term" value="F:ATP hydrolysis activity"/>
    <property type="evidence" value="ECO:0007669"/>
    <property type="project" value="InterPro"/>
</dbReference>
<dbReference type="PATRIC" id="fig|266265.5.peg.7137"/>
<dbReference type="InterPro" id="IPR029439">
    <property type="entry name" value="Wzt_C"/>
</dbReference>
<dbReference type="DNASU" id="4008860"/>
<evidence type="ECO:0000256" key="5">
    <source>
        <dbReference type="ARBA" id="ARBA00022741"/>
    </source>
</evidence>
<keyword evidence="4" id="KW-0472">Membrane</keyword>
<dbReference type="CDD" id="cd10147">
    <property type="entry name" value="Wzt_C-like"/>
    <property type="match status" value="1"/>
</dbReference>
<dbReference type="AlphaFoldDB" id="Q13KT7"/>
<gene>
    <name evidence="9" type="ORF">Bxe_B0651</name>
</gene>
<proteinExistence type="inferred from homology"/>